<feature type="region of interest" description="Disordered" evidence="1">
    <location>
        <begin position="94"/>
        <end position="128"/>
    </location>
</feature>
<dbReference type="InterPro" id="IPR036869">
    <property type="entry name" value="J_dom_sf"/>
</dbReference>
<dbReference type="CDD" id="cd06257">
    <property type="entry name" value="DnaJ"/>
    <property type="match status" value="1"/>
</dbReference>
<dbReference type="Proteomes" id="UP000509241">
    <property type="component" value="Chromosome"/>
</dbReference>
<keyword evidence="4" id="KW-1185">Reference proteome</keyword>
<gene>
    <name evidence="3" type="ORF">HYG82_02595</name>
</gene>
<protein>
    <submittedName>
        <fullName evidence="3">J domain-containing protein</fullName>
    </submittedName>
</protein>
<sequence>MAVVGDRQAGCDGCGRTVALEELLAVTMPNGDQVVCCSDCEPHARTVARNGGSLDQCRDVCDGCTRTTRLTDLEDVVLDDGTVLTCCPSCVAETPGSNTEGADRSTAGASDSGVDSSPTPGDQTDAEVTRCSHCHESVSGDPFRITTIDERTEWLCHDCKTDAEERGIVATVDMQTSRACEILGVSANVTEDELRAAFHKQVKRAHPDRKSGSKSAFKLVTRAYERLRDAD</sequence>
<evidence type="ECO:0000313" key="3">
    <source>
        <dbReference type="EMBL" id="QLG47809.1"/>
    </source>
</evidence>
<dbReference type="InterPro" id="IPR001623">
    <property type="entry name" value="DnaJ_domain"/>
</dbReference>
<dbReference type="SUPFAM" id="SSF46565">
    <property type="entry name" value="Chaperone J-domain"/>
    <property type="match status" value="1"/>
</dbReference>
<dbReference type="GeneID" id="56032144"/>
<dbReference type="RefSeq" id="WP_179259551.1">
    <property type="nucleotide sequence ID" value="NZ_CP058601.1"/>
</dbReference>
<evidence type="ECO:0000256" key="1">
    <source>
        <dbReference type="SAM" id="MobiDB-lite"/>
    </source>
</evidence>
<evidence type="ECO:0000313" key="4">
    <source>
        <dbReference type="Proteomes" id="UP000509241"/>
    </source>
</evidence>
<name>A0A7D5GQK3_9EURY</name>
<accession>A0A7D5GQK3</accession>
<dbReference type="AlphaFoldDB" id="A0A7D5GQK3"/>
<dbReference type="EMBL" id="CP058601">
    <property type="protein sequence ID" value="QLG47809.1"/>
    <property type="molecule type" value="Genomic_DNA"/>
</dbReference>
<reference evidence="3 4" key="1">
    <citation type="submission" date="2020-07" db="EMBL/GenBank/DDBJ databases">
        <authorList>
            <person name="Cui H."/>
        </authorList>
    </citation>
    <scope>NUCLEOTIDE SEQUENCE [LARGE SCALE GENOMIC DNA]</scope>
    <source>
        <strain evidence="3 4">YPL8</strain>
    </source>
</reference>
<dbReference type="Pfam" id="PF00226">
    <property type="entry name" value="DnaJ"/>
    <property type="match status" value="1"/>
</dbReference>
<feature type="domain" description="J" evidence="2">
    <location>
        <begin position="178"/>
        <end position="231"/>
    </location>
</feature>
<dbReference type="PRINTS" id="PR00625">
    <property type="entry name" value="JDOMAIN"/>
</dbReference>
<dbReference type="KEGG" id="haly:HYG82_02595"/>
<organism evidence="3 4">
    <name type="scientific">Natrinema halophilum</name>
    <dbReference type="NCBI Taxonomy" id="1699371"/>
    <lineage>
        <taxon>Archaea</taxon>
        <taxon>Methanobacteriati</taxon>
        <taxon>Methanobacteriota</taxon>
        <taxon>Stenosarchaea group</taxon>
        <taxon>Halobacteria</taxon>
        <taxon>Halobacteriales</taxon>
        <taxon>Natrialbaceae</taxon>
        <taxon>Natrinema</taxon>
    </lineage>
</organism>
<dbReference type="SMART" id="SM00271">
    <property type="entry name" value="DnaJ"/>
    <property type="match status" value="1"/>
</dbReference>
<feature type="compositionally biased region" description="Polar residues" evidence="1">
    <location>
        <begin position="107"/>
        <end position="122"/>
    </location>
</feature>
<evidence type="ECO:0000259" key="2">
    <source>
        <dbReference type="PROSITE" id="PS50076"/>
    </source>
</evidence>
<proteinExistence type="predicted"/>
<dbReference type="Gene3D" id="1.10.287.110">
    <property type="entry name" value="DnaJ domain"/>
    <property type="match status" value="1"/>
</dbReference>
<dbReference type="OrthoDB" id="10608at2157"/>
<dbReference type="PROSITE" id="PS50076">
    <property type="entry name" value="DNAJ_2"/>
    <property type="match status" value="1"/>
</dbReference>